<gene>
    <name evidence="1" type="ordered locus">AALP_Aa7g232800</name>
</gene>
<proteinExistence type="predicted"/>
<reference evidence="2" key="1">
    <citation type="journal article" date="2015" name="Nat. Plants">
        <title>Genome expansion of Arabis alpina linked with retrotransposition and reduced symmetric DNA methylation.</title>
        <authorList>
            <person name="Willing E.M."/>
            <person name="Rawat V."/>
            <person name="Mandakova T."/>
            <person name="Maumus F."/>
            <person name="James G.V."/>
            <person name="Nordstroem K.J."/>
            <person name="Becker C."/>
            <person name="Warthmann N."/>
            <person name="Chica C."/>
            <person name="Szarzynska B."/>
            <person name="Zytnicki M."/>
            <person name="Albani M.C."/>
            <person name="Kiefer C."/>
            <person name="Bergonzi S."/>
            <person name="Castaings L."/>
            <person name="Mateos J.L."/>
            <person name="Berns M.C."/>
            <person name="Bujdoso N."/>
            <person name="Piofczyk T."/>
            <person name="de Lorenzo L."/>
            <person name="Barrero-Sicilia C."/>
            <person name="Mateos I."/>
            <person name="Piednoel M."/>
            <person name="Hagmann J."/>
            <person name="Chen-Min-Tao R."/>
            <person name="Iglesias-Fernandez R."/>
            <person name="Schuster S.C."/>
            <person name="Alonso-Blanco C."/>
            <person name="Roudier F."/>
            <person name="Carbonero P."/>
            <person name="Paz-Ares J."/>
            <person name="Davis S.J."/>
            <person name="Pecinka A."/>
            <person name="Quesneville H."/>
            <person name="Colot V."/>
            <person name="Lysak M.A."/>
            <person name="Weigel D."/>
            <person name="Coupland G."/>
            <person name="Schneeberger K."/>
        </authorList>
    </citation>
    <scope>NUCLEOTIDE SEQUENCE [LARGE SCALE GENOMIC DNA]</scope>
    <source>
        <strain evidence="2">cv. Pajares</strain>
    </source>
</reference>
<evidence type="ECO:0000313" key="2">
    <source>
        <dbReference type="Proteomes" id="UP000029120"/>
    </source>
</evidence>
<name>A0A087GK13_ARAAL</name>
<keyword evidence="2" id="KW-1185">Reference proteome</keyword>
<protein>
    <submittedName>
        <fullName evidence="1">Uncharacterized protein</fullName>
    </submittedName>
</protein>
<sequence>MLNYFHYVASAQTKKLLKFSLSLFRRGFNPSKCKTAAKMAVARIKLLRIKRQVVVKQMNHNLDLFIYLFIISETIRKRRL</sequence>
<dbReference type="EMBL" id="CM002875">
    <property type="protein sequence ID" value="KFK30215.1"/>
    <property type="molecule type" value="Genomic_DNA"/>
</dbReference>
<organism evidence="1 2">
    <name type="scientific">Arabis alpina</name>
    <name type="common">Alpine rock-cress</name>
    <dbReference type="NCBI Taxonomy" id="50452"/>
    <lineage>
        <taxon>Eukaryota</taxon>
        <taxon>Viridiplantae</taxon>
        <taxon>Streptophyta</taxon>
        <taxon>Embryophyta</taxon>
        <taxon>Tracheophyta</taxon>
        <taxon>Spermatophyta</taxon>
        <taxon>Magnoliopsida</taxon>
        <taxon>eudicotyledons</taxon>
        <taxon>Gunneridae</taxon>
        <taxon>Pentapetalae</taxon>
        <taxon>rosids</taxon>
        <taxon>malvids</taxon>
        <taxon>Brassicales</taxon>
        <taxon>Brassicaceae</taxon>
        <taxon>Arabideae</taxon>
        <taxon>Arabis</taxon>
    </lineage>
</organism>
<dbReference type="InterPro" id="IPR042277">
    <property type="entry name" value="IST1-like"/>
</dbReference>
<dbReference type="Gramene" id="KFK30215">
    <property type="protein sequence ID" value="KFK30215"/>
    <property type="gene ID" value="AALP_AA7G232800"/>
</dbReference>
<dbReference type="Proteomes" id="UP000029120">
    <property type="component" value="Chromosome 7"/>
</dbReference>
<accession>A0A087GK13</accession>
<evidence type="ECO:0000313" key="1">
    <source>
        <dbReference type="EMBL" id="KFK30215.1"/>
    </source>
</evidence>
<dbReference type="AlphaFoldDB" id="A0A087GK13"/>
<dbReference type="OrthoDB" id="29853at2759"/>
<dbReference type="Gene3D" id="1.20.1260.60">
    <property type="entry name" value="Vacuolar protein sorting-associated protein Ist1"/>
    <property type="match status" value="1"/>
</dbReference>